<dbReference type="InterPro" id="IPR029063">
    <property type="entry name" value="SAM-dependent_MTases_sf"/>
</dbReference>
<protein>
    <submittedName>
        <fullName evidence="1">Uncharacterized protein</fullName>
    </submittedName>
</protein>
<sequence length="74" mass="8659">MLPNARTQKEHIDAEAGRRGLANVTVITGNVVDYKFEPASFDWVVSIEASRLSISTYMWFWMWMVADYNWRTDL</sequence>
<name>A0A0L0NHK9_TOLOC</name>
<organism evidence="1 2">
    <name type="scientific">Tolypocladium ophioglossoides (strain CBS 100239)</name>
    <name type="common">Snaketongue truffleclub</name>
    <name type="synonym">Elaphocordyceps ophioglossoides</name>
    <dbReference type="NCBI Taxonomy" id="1163406"/>
    <lineage>
        <taxon>Eukaryota</taxon>
        <taxon>Fungi</taxon>
        <taxon>Dikarya</taxon>
        <taxon>Ascomycota</taxon>
        <taxon>Pezizomycotina</taxon>
        <taxon>Sordariomycetes</taxon>
        <taxon>Hypocreomycetidae</taxon>
        <taxon>Hypocreales</taxon>
        <taxon>Ophiocordycipitaceae</taxon>
        <taxon>Tolypocladium</taxon>
    </lineage>
</organism>
<keyword evidence="2" id="KW-1185">Reference proteome</keyword>
<comment type="caution">
    <text evidence="1">The sequence shown here is derived from an EMBL/GenBank/DDBJ whole genome shotgun (WGS) entry which is preliminary data.</text>
</comment>
<dbReference type="Proteomes" id="UP000036947">
    <property type="component" value="Unassembled WGS sequence"/>
</dbReference>
<proteinExistence type="predicted"/>
<dbReference type="OrthoDB" id="506498at2759"/>
<dbReference type="AlphaFoldDB" id="A0A0L0NHK9"/>
<dbReference type="SUPFAM" id="SSF53335">
    <property type="entry name" value="S-adenosyl-L-methionine-dependent methyltransferases"/>
    <property type="match status" value="1"/>
</dbReference>
<gene>
    <name evidence="1" type="ORF">TOPH_01720</name>
</gene>
<dbReference type="STRING" id="1163406.A0A0L0NHK9"/>
<evidence type="ECO:0000313" key="2">
    <source>
        <dbReference type="Proteomes" id="UP000036947"/>
    </source>
</evidence>
<reference evidence="1 2" key="1">
    <citation type="journal article" date="2015" name="BMC Genomics">
        <title>The genome of the truffle-parasite Tolypocladium ophioglossoides and the evolution of antifungal peptaibiotics.</title>
        <authorList>
            <person name="Quandt C.A."/>
            <person name="Bushley K.E."/>
            <person name="Spatafora J.W."/>
        </authorList>
    </citation>
    <scope>NUCLEOTIDE SEQUENCE [LARGE SCALE GENOMIC DNA]</scope>
    <source>
        <strain evidence="1 2">CBS 100239</strain>
    </source>
</reference>
<accession>A0A0L0NHK9</accession>
<evidence type="ECO:0000313" key="1">
    <source>
        <dbReference type="EMBL" id="KND93529.1"/>
    </source>
</evidence>
<dbReference type="EMBL" id="LFRF01000003">
    <property type="protein sequence ID" value="KND93529.1"/>
    <property type="molecule type" value="Genomic_DNA"/>
</dbReference>